<dbReference type="Proteomes" id="UP000467236">
    <property type="component" value="Chromosome"/>
</dbReference>
<accession>A0A7I7MRW3</accession>
<dbReference type="InterPro" id="IPR019089">
    <property type="entry name" value="Cas_GSU0054"/>
</dbReference>
<evidence type="ECO:0000313" key="1">
    <source>
        <dbReference type="EMBL" id="BBX73999.1"/>
    </source>
</evidence>
<gene>
    <name evidence="1" type="ORF">MSHI_19050</name>
</gene>
<name>A0A7I7MRW3_9MYCO</name>
<protein>
    <submittedName>
        <fullName evidence="1">Uncharacterized protein</fullName>
    </submittedName>
</protein>
<reference evidence="1 2" key="1">
    <citation type="journal article" date="2019" name="Emerg. Microbes Infect.">
        <title>Comprehensive subspecies identification of 175 nontuberculous mycobacteria species based on 7547 genomic profiles.</title>
        <authorList>
            <person name="Matsumoto Y."/>
            <person name="Kinjo T."/>
            <person name="Motooka D."/>
            <person name="Nabeya D."/>
            <person name="Jung N."/>
            <person name="Uechi K."/>
            <person name="Horii T."/>
            <person name="Iida T."/>
            <person name="Fujita J."/>
            <person name="Nakamura S."/>
        </authorList>
    </citation>
    <scope>NUCLEOTIDE SEQUENCE [LARGE SCALE GENOMIC DNA]</scope>
    <source>
        <strain evidence="1 2">JCM 14233</strain>
    </source>
</reference>
<proteinExistence type="predicted"/>
<keyword evidence="2" id="KW-1185">Reference proteome</keyword>
<dbReference type="KEGG" id="mshj:MSHI_19050"/>
<dbReference type="AlphaFoldDB" id="A0A7I7MRW3"/>
<sequence>MAIGIEATFLLGTFTGHRPDGSPDQLPDPARLHAALLNAAGQGSTAVHDKSGLHASAKAIAALEWLDANPPTGIRLPRVYPVAALPITAFRREGVIRKEGGAWTDKIGGRPFSDGYAVDGPVGWCWDHGIPEAVRAALEELCADVGCLGEATSPVRLVVTDIEPTHSLDSGASIFVAGGTDLRVPTTGRTAALTAAHTTANGKSPSIAGDRHKTDENPSPPTPTRQAVESRRYRPRGAAPTDAPWATVVLLATARTIQPAHRVRWCTALHRALIARIGFGAPPLITGAYAKGVRQPANRLAIQFLPAGMLAQHGMASGAFALLIPSDASSEELAPLHHALTGLRRFSLEGRHAVLGTPVTVRGDEFWHPPLPGHARRWTTNPVAVPETSPQRRGHGVGGSRSRWTLRDAARVSVGLVWRDIVAPRRDSSRWFEEIAARTVDYGVKVHEARLLHTSDVAAWVHKTPKQILVQPYRATLSLGGLAADRTLVAIGQSRHLGGGLLVPVDSPADGFADPAEDA</sequence>
<organism evidence="1 2">
    <name type="scientific">Mycobacterium shinjukuense</name>
    <dbReference type="NCBI Taxonomy" id="398694"/>
    <lineage>
        <taxon>Bacteria</taxon>
        <taxon>Bacillati</taxon>
        <taxon>Actinomycetota</taxon>
        <taxon>Actinomycetes</taxon>
        <taxon>Mycobacteriales</taxon>
        <taxon>Mycobacteriaceae</taxon>
        <taxon>Mycobacterium</taxon>
    </lineage>
</organism>
<dbReference type="OrthoDB" id="3324965at2"/>
<evidence type="ECO:0000313" key="2">
    <source>
        <dbReference type="Proteomes" id="UP000467236"/>
    </source>
</evidence>
<dbReference type="EMBL" id="AP022575">
    <property type="protein sequence ID" value="BBX73999.1"/>
    <property type="molecule type" value="Genomic_DNA"/>
</dbReference>
<dbReference type="NCBIfam" id="TIGR02165">
    <property type="entry name" value="cas5_6_GSU0054"/>
    <property type="match status" value="1"/>
</dbReference>
<dbReference type="RefSeq" id="WP_083051498.1">
    <property type="nucleotide sequence ID" value="NZ_AP022575.1"/>
</dbReference>